<feature type="transmembrane region" description="Helical" evidence="2">
    <location>
        <begin position="356"/>
        <end position="381"/>
    </location>
</feature>
<dbReference type="InterPro" id="IPR058633">
    <property type="entry name" value="EmrA/FarA_HH"/>
</dbReference>
<dbReference type="EMBL" id="LR721751">
    <property type="protein sequence ID" value="VVV05909.1"/>
    <property type="molecule type" value="Genomic_DNA"/>
</dbReference>
<keyword evidence="2" id="KW-1133">Transmembrane helix</keyword>
<sequence>MQAAEQKFKQWMRILIVLFLIVTAYLVMADRLTPLTTQSKVQGFVVQISPEVSGRVVEVNHTNNQLVKQGELLFKIDDEKYQLAVQKAEIGLAQAREQEASLVADIEAARSNVKTTQVTADNANREYHRIKRLAKSGAVSASGLDSAVTKRDQAAANFMASKQKLHALEVKLGKGDGQSSAVLSAKNALKQALLNLENTQVIAQSEGIITNMQLHVGLFANANQPLLTFIPTDSLWISADYREKATSEMNRGMYAEVAYDALPGEVFPLLVESRDYGVASAQQKANGQLSTVEVSNRWVRDAQRVRVNLISEEAISPRLFVGSRATVKGIGFSAMAALTIPIAGVIPGQKDAFFSILYRVSSIIIAVIITSLLIWLCYRLIKKHFSYPKSME</sequence>
<dbReference type="InterPro" id="IPR050393">
    <property type="entry name" value="MFP_Efflux_Pump"/>
</dbReference>
<dbReference type="PANTHER" id="PTHR30367">
    <property type="entry name" value="P-HYDROXYBENZOIC ACID EFFLUX PUMP SUBUNIT AAEA-RELATED"/>
    <property type="match status" value="1"/>
</dbReference>
<evidence type="ECO:0000256" key="2">
    <source>
        <dbReference type="SAM" id="Phobius"/>
    </source>
</evidence>
<accession>A0A5Q4ZWT9</accession>
<keyword evidence="2" id="KW-0472">Membrane</keyword>
<name>A0A5Q4ZWT9_9GAMM</name>
<evidence type="ECO:0000259" key="3">
    <source>
        <dbReference type="Pfam" id="PF25885"/>
    </source>
</evidence>
<dbReference type="Pfam" id="PF25885">
    <property type="entry name" value="HH_EMRA"/>
    <property type="match status" value="1"/>
</dbReference>
<dbReference type="SUPFAM" id="SSF111369">
    <property type="entry name" value="HlyD-like secretion proteins"/>
    <property type="match status" value="1"/>
</dbReference>
<dbReference type="Gene3D" id="2.40.50.100">
    <property type="match status" value="1"/>
</dbReference>
<evidence type="ECO:0000313" key="4">
    <source>
        <dbReference type="EMBL" id="VVV05909.1"/>
    </source>
</evidence>
<dbReference type="PANTHER" id="PTHR30367:SF6">
    <property type="entry name" value="SECRETION PROTEIN-RELATED"/>
    <property type="match status" value="1"/>
</dbReference>
<reference evidence="4" key="1">
    <citation type="submission" date="2019-09" db="EMBL/GenBank/DDBJ databases">
        <authorList>
            <person name="Hjerde E."/>
        </authorList>
    </citation>
    <scope>NUCLEOTIDE SEQUENCE</scope>
    <source>
        <strain evidence="4">06/09/160</strain>
    </source>
</reference>
<feature type="coiled-coil region" evidence="1">
    <location>
        <begin position="92"/>
        <end position="126"/>
    </location>
</feature>
<gene>
    <name evidence="4" type="primary">mdtN</name>
    <name evidence="4" type="ORF">AW0309160_03392</name>
</gene>
<dbReference type="AlphaFoldDB" id="A0A5Q4ZWT9"/>
<evidence type="ECO:0000256" key="1">
    <source>
        <dbReference type="SAM" id="Coils"/>
    </source>
</evidence>
<feature type="domain" description="Multidrug export protein EmrA/FarA alpha-helical hairpin" evidence="3">
    <location>
        <begin position="81"/>
        <end position="199"/>
    </location>
</feature>
<dbReference type="Gene3D" id="2.40.30.170">
    <property type="match status" value="1"/>
</dbReference>
<keyword evidence="1" id="KW-0175">Coiled coil</keyword>
<protein>
    <submittedName>
        <fullName evidence="4">Multidrug resistance protein MdtN</fullName>
    </submittedName>
</protein>
<keyword evidence="2" id="KW-0812">Transmembrane</keyword>
<proteinExistence type="predicted"/>
<organism evidence="4">
    <name type="scientific">Aliivibrio wodanis</name>
    <dbReference type="NCBI Taxonomy" id="80852"/>
    <lineage>
        <taxon>Bacteria</taxon>
        <taxon>Pseudomonadati</taxon>
        <taxon>Pseudomonadota</taxon>
        <taxon>Gammaproteobacteria</taxon>
        <taxon>Vibrionales</taxon>
        <taxon>Vibrionaceae</taxon>
        <taxon>Aliivibrio</taxon>
    </lineage>
</organism>